<dbReference type="Proteomes" id="UP000193642">
    <property type="component" value="Unassembled WGS sequence"/>
</dbReference>
<accession>A0A1Y2D2P7</accession>
<proteinExistence type="predicted"/>
<dbReference type="EMBL" id="MCGO01000001">
    <property type="protein sequence ID" value="ORY53573.1"/>
    <property type="molecule type" value="Genomic_DNA"/>
</dbReference>
<protein>
    <submittedName>
        <fullName evidence="2">Uncharacterized protein</fullName>
    </submittedName>
</protein>
<evidence type="ECO:0000256" key="1">
    <source>
        <dbReference type="SAM" id="MobiDB-lite"/>
    </source>
</evidence>
<dbReference type="AlphaFoldDB" id="A0A1Y2D2P7"/>
<evidence type="ECO:0000313" key="3">
    <source>
        <dbReference type="Proteomes" id="UP000193642"/>
    </source>
</evidence>
<organism evidence="2 3">
    <name type="scientific">Rhizoclosmatium globosum</name>
    <dbReference type="NCBI Taxonomy" id="329046"/>
    <lineage>
        <taxon>Eukaryota</taxon>
        <taxon>Fungi</taxon>
        <taxon>Fungi incertae sedis</taxon>
        <taxon>Chytridiomycota</taxon>
        <taxon>Chytridiomycota incertae sedis</taxon>
        <taxon>Chytridiomycetes</taxon>
        <taxon>Chytridiales</taxon>
        <taxon>Chytriomycetaceae</taxon>
        <taxon>Rhizoclosmatium</taxon>
    </lineage>
</organism>
<feature type="region of interest" description="Disordered" evidence="1">
    <location>
        <begin position="217"/>
        <end position="236"/>
    </location>
</feature>
<comment type="caution">
    <text evidence="2">The sequence shown here is derived from an EMBL/GenBank/DDBJ whole genome shotgun (WGS) entry which is preliminary data.</text>
</comment>
<feature type="compositionally biased region" description="Polar residues" evidence="1">
    <location>
        <begin position="469"/>
        <end position="479"/>
    </location>
</feature>
<gene>
    <name evidence="2" type="ORF">BCR33DRAFT_710976</name>
</gene>
<reference evidence="2 3" key="1">
    <citation type="submission" date="2016-07" db="EMBL/GenBank/DDBJ databases">
        <title>Pervasive Adenine N6-methylation of Active Genes in Fungi.</title>
        <authorList>
            <consortium name="DOE Joint Genome Institute"/>
            <person name="Mondo S.J."/>
            <person name="Dannebaum R.O."/>
            <person name="Kuo R.C."/>
            <person name="Labutti K."/>
            <person name="Haridas S."/>
            <person name="Kuo A."/>
            <person name="Salamov A."/>
            <person name="Ahrendt S.R."/>
            <person name="Lipzen A."/>
            <person name="Sullivan W."/>
            <person name="Andreopoulos W.B."/>
            <person name="Clum A."/>
            <person name="Lindquist E."/>
            <person name="Daum C."/>
            <person name="Ramamoorthy G.K."/>
            <person name="Gryganskyi A."/>
            <person name="Culley D."/>
            <person name="Magnuson J.K."/>
            <person name="James T.Y."/>
            <person name="O'Malley M.A."/>
            <person name="Stajich J.E."/>
            <person name="Spatafora J.W."/>
            <person name="Visel A."/>
            <person name="Grigoriev I.V."/>
        </authorList>
    </citation>
    <scope>NUCLEOTIDE SEQUENCE [LARGE SCALE GENOMIC DNA]</scope>
    <source>
        <strain evidence="2 3">JEL800</strain>
    </source>
</reference>
<feature type="region of interest" description="Disordered" evidence="1">
    <location>
        <begin position="469"/>
        <end position="494"/>
    </location>
</feature>
<sequence length="494" mass="54887">MDHPTASSVFPFTFSFTATQPQNEKGQTTTPPASSVIPKLQPLLTRPHPLWVPEPSICQLPVISPIHLQPPIHTIPRQAHDIQETEALAKLAIGTIKRPLDITLQSTFERLVALAGSREFLPVAAKVRHYLTSVAFKRREWCCEFCTKPYIGNSGEGLFGRVGRDGMVCGGTYIVPPAILRGIDVEHRQAMDQLKTHMNEFPELHISNQFLSSAHLNRSSAPTSTHNTGAPSFTQPMPYQTINVSSNIEIPRSCCSVDTTVFNLLGVSNIFNKPTEHIYDTTPTWLNSVYGAHHDNCYYKAQREMQLSRNQEQASLRFQAQRERVMNQQNQFELFYQTLQQQQQQQQQMAAAVSKIGQQQQTQPQMLNSNNIFGLGIMDSALFQPTLLNSATINTSTSNKRPKLDDPFSFLLPQSQQQQQQQQSFLFADPLSQLKFNMAPSTGSRNTANSMTDAALQSSLNQLDALPRATSSSVLSNDGSVDGNMANAARAAES</sequence>
<dbReference type="OrthoDB" id="2187155at2759"/>
<name>A0A1Y2D2P7_9FUNG</name>
<keyword evidence="3" id="KW-1185">Reference proteome</keyword>
<evidence type="ECO:0000313" key="2">
    <source>
        <dbReference type="EMBL" id="ORY53573.1"/>
    </source>
</evidence>